<comment type="subcellular location">
    <subcellularLocation>
        <location evidence="9">Cytoplasm</location>
    </subcellularLocation>
</comment>
<organism evidence="13 14">
    <name type="scientific">Candidatus Yanofskybacteria bacterium GW2011_GWA2_44_9</name>
    <dbReference type="NCBI Taxonomy" id="1619025"/>
    <lineage>
        <taxon>Bacteria</taxon>
        <taxon>Candidatus Yanofskyibacteriota</taxon>
    </lineage>
</organism>
<evidence type="ECO:0000256" key="7">
    <source>
        <dbReference type="ARBA" id="ARBA00022984"/>
    </source>
</evidence>
<dbReference type="PATRIC" id="fig|1619025.3.peg.931"/>
<dbReference type="InterPro" id="IPR005761">
    <property type="entry name" value="UDP-N-AcMur-Glu-dNH2Pim_ligase"/>
</dbReference>
<comment type="similarity">
    <text evidence="1">Belongs to the MurCDEF family. MurE subfamily.</text>
</comment>
<keyword evidence="8 9" id="KW-0961">Cell wall biogenesis/degradation</keyword>
<keyword evidence="3 13" id="KW-0436">Ligase</keyword>
<comment type="caution">
    <text evidence="13">The sequence shown here is derived from an EMBL/GenBank/DDBJ whole genome shotgun (WGS) entry which is preliminary data.</text>
</comment>
<dbReference type="UniPathway" id="UPA00219"/>
<dbReference type="SUPFAM" id="SSF53623">
    <property type="entry name" value="MurD-like peptide ligases, catalytic domain"/>
    <property type="match status" value="1"/>
</dbReference>
<keyword evidence="5" id="KW-0067">ATP-binding</keyword>
<evidence type="ECO:0000256" key="2">
    <source>
        <dbReference type="ARBA" id="ARBA00022490"/>
    </source>
</evidence>
<keyword evidence="4" id="KW-0547">Nucleotide-binding</keyword>
<dbReference type="Gene3D" id="3.40.1190.10">
    <property type="entry name" value="Mur-like, catalytic domain"/>
    <property type="match status" value="1"/>
</dbReference>
<dbReference type="InterPro" id="IPR036565">
    <property type="entry name" value="Mur-like_cat_sf"/>
</dbReference>
<dbReference type="PROSITE" id="PS01011">
    <property type="entry name" value="FOLYLPOLYGLU_SYNT_1"/>
    <property type="match status" value="1"/>
</dbReference>
<dbReference type="GO" id="GO:0051301">
    <property type="term" value="P:cell division"/>
    <property type="evidence" value="ECO:0007669"/>
    <property type="project" value="UniProtKB-KW"/>
</dbReference>
<keyword evidence="2" id="KW-0963">Cytoplasm</keyword>
<dbReference type="PANTHER" id="PTHR23135:SF4">
    <property type="entry name" value="UDP-N-ACETYLMURAMOYL-L-ALANYL-D-GLUTAMATE--2,6-DIAMINOPIMELATE LIGASE MURE HOMOLOG, CHLOROPLASTIC"/>
    <property type="match status" value="1"/>
</dbReference>
<dbReference type="InterPro" id="IPR004101">
    <property type="entry name" value="Mur_ligase_C"/>
</dbReference>
<keyword evidence="9" id="KW-0132">Cell division</keyword>
<evidence type="ECO:0000256" key="1">
    <source>
        <dbReference type="ARBA" id="ARBA00005898"/>
    </source>
</evidence>
<proteinExistence type="inferred from homology"/>
<evidence type="ECO:0000256" key="5">
    <source>
        <dbReference type="ARBA" id="ARBA00022840"/>
    </source>
</evidence>
<dbReference type="PANTHER" id="PTHR23135">
    <property type="entry name" value="MUR LIGASE FAMILY MEMBER"/>
    <property type="match status" value="1"/>
</dbReference>
<evidence type="ECO:0000259" key="11">
    <source>
        <dbReference type="Pfam" id="PF02875"/>
    </source>
</evidence>
<keyword evidence="9" id="KW-0131">Cell cycle</keyword>
<gene>
    <name evidence="13" type="ORF">UW79_C0028G0017</name>
</gene>
<dbReference type="GO" id="GO:0004326">
    <property type="term" value="F:tetrahydrofolylpolyglutamate synthase activity"/>
    <property type="evidence" value="ECO:0007669"/>
    <property type="project" value="InterPro"/>
</dbReference>
<name>A0A0G1MJP2_9BACT</name>
<sequence length="439" mass="49136">MFREGFIDKILRLIKKLIPKSVFNFLAPAYHAGLAYLGALVYGFPSRSMKVIGVTGTKGKSTVVFLTSKLLEGAGYKVAAVGSLGFKIKDKEWPNNLKMTMPGRFKLQKFLYEAKKVGCEFVVLEVTSEGIKQKRHLGIDFDCAVFTNLHKEHIESHGSFENYKTAKTELFKRTSNIHVLNADDPYVESFSVFLSNHKIFFGLKRGDIVPENIKLSNAGSSFDVYGTSFNTSLSGEFNVYNFLAVLAVGAMYKIDLPTAKPILESIKGIPGRMEFIQREPFSVVVDYAHTPDSLRSVYATLRKGLEFPISNFQFPMKRRLICVLGAAGGGRDKWKRPEFGKIAAEYCDEIILTDEDPYDENPEEILNQILSGFSSQFPISNFQFSKILDRKEAIKKALTLAQDHDIVVITGKGSEMSMAVAGGKKVPWSDRDIVRELLQ</sequence>
<dbReference type="SUPFAM" id="SSF53244">
    <property type="entry name" value="MurD-like peptide ligases, peptide-binding domain"/>
    <property type="match status" value="1"/>
</dbReference>
<dbReference type="GO" id="GO:0008360">
    <property type="term" value="P:regulation of cell shape"/>
    <property type="evidence" value="ECO:0007669"/>
    <property type="project" value="UniProtKB-KW"/>
</dbReference>
<dbReference type="InterPro" id="IPR036615">
    <property type="entry name" value="Mur_ligase_C_dom_sf"/>
</dbReference>
<keyword evidence="7 9" id="KW-0573">Peptidoglycan synthesis</keyword>
<dbReference type="GO" id="GO:0009252">
    <property type="term" value="P:peptidoglycan biosynthetic process"/>
    <property type="evidence" value="ECO:0007669"/>
    <property type="project" value="UniProtKB-UniPathway"/>
</dbReference>
<keyword evidence="10" id="KW-0472">Membrane</keyword>
<keyword evidence="6 9" id="KW-0133">Cell shape</keyword>
<dbReference type="NCBIfam" id="TIGR01085">
    <property type="entry name" value="murE"/>
    <property type="match status" value="1"/>
</dbReference>
<dbReference type="AlphaFoldDB" id="A0A0G1MJP2"/>
<accession>A0A0G1MJP2</accession>
<evidence type="ECO:0000256" key="6">
    <source>
        <dbReference type="ARBA" id="ARBA00022960"/>
    </source>
</evidence>
<dbReference type="Gene3D" id="3.90.190.20">
    <property type="entry name" value="Mur ligase, C-terminal domain"/>
    <property type="match status" value="1"/>
</dbReference>
<evidence type="ECO:0000256" key="3">
    <source>
        <dbReference type="ARBA" id="ARBA00022598"/>
    </source>
</evidence>
<dbReference type="GO" id="GO:0071555">
    <property type="term" value="P:cell wall organization"/>
    <property type="evidence" value="ECO:0007669"/>
    <property type="project" value="UniProtKB-KW"/>
</dbReference>
<evidence type="ECO:0000313" key="13">
    <source>
        <dbReference type="EMBL" id="KKT81047.1"/>
    </source>
</evidence>
<feature type="domain" description="Mur ligase C-terminal" evidence="11">
    <location>
        <begin position="271"/>
        <end position="413"/>
    </location>
</feature>
<evidence type="ECO:0000256" key="4">
    <source>
        <dbReference type="ARBA" id="ARBA00022741"/>
    </source>
</evidence>
<reference evidence="13 14" key="1">
    <citation type="journal article" date="2015" name="Nature">
        <title>rRNA introns, odd ribosomes, and small enigmatic genomes across a large radiation of phyla.</title>
        <authorList>
            <person name="Brown C.T."/>
            <person name="Hug L.A."/>
            <person name="Thomas B.C."/>
            <person name="Sharon I."/>
            <person name="Castelle C.J."/>
            <person name="Singh A."/>
            <person name="Wilkins M.J."/>
            <person name="Williams K.H."/>
            <person name="Banfield J.F."/>
        </authorList>
    </citation>
    <scope>NUCLEOTIDE SEQUENCE [LARGE SCALE GENOMIC DNA]</scope>
</reference>
<dbReference type="EMBL" id="LCJR01000028">
    <property type="protein sequence ID" value="KKT81047.1"/>
    <property type="molecule type" value="Genomic_DNA"/>
</dbReference>
<keyword evidence="10" id="KW-0812">Transmembrane</keyword>
<evidence type="ECO:0000256" key="10">
    <source>
        <dbReference type="SAM" id="Phobius"/>
    </source>
</evidence>
<dbReference type="Pfam" id="PF08245">
    <property type="entry name" value="Mur_ligase_M"/>
    <property type="match status" value="1"/>
</dbReference>
<protein>
    <submittedName>
        <fullName evidence="13">UDP-N-acetylmuramoyl-L-alanyl-D-glutamate-2, 6-diaminopimelate ligase</fullName>
    </submittedName>
</protein>
<dbReference type="Proteomes" id="UP000034032">
    <property type="component" value="Unassembled WGS sequence"/>
</dbReference>
<dbReference type="GO" id="GO:0005524">
    <property type="term" value="F:ATP binding"/>
    <property type="evidence" value="ECO:0007669"/>
    <property type="project" value="UniProtKB-KW"/>
</dbReference>
<dbReference type="Pfam" id="PF02875">
    <property type="entry name" value="Mur_ligase_C"/>
    <property type="match status" value="1"/>
</dbReference>
<dbReference type="InterPro" id="IPR013221">
    <property type="entry name" value="Mur_ligase_cen"/>
</dbReference>
<comment type="pathway">
    <text evidence="9">Cell wall biogenesis; peptidoglycan biosynthesis.</text>
</comment>
<evidence type="ECO:0000313" key="14">
    <source>
        <dbReference type="Proteomes" id="UP000034032"/>
    </source>
</evidence>
<dbReference type="InterPro" id="IPR018109">
    <property type="entry name" value="Folylpolyglutamate_synth_CS"/>
</dbReference>
<dbReference type="GO" id="GO:0005737">
    <property type="term" value="C:cytoplasm"/>
    <property type="evidence" value="ECO:0007669"/>
    <property type="project" value="UniProtKB-SubCell"/>
</dbReference>
<feature type="domain" description="Mur ligase central" evidence="12">
    <location>
        <begin position="54"/>
        <end position="248"/>
    </location>
</feature>
<evidence type="ECO:0000256" key="8">
    <source>
        <dbReference type="ARBA" id="ARBA00023316"/>
    </source>
</evidence>
<evidence type="ECO:0000259" key="12">
    <source>
        <dbReference type="Pfam" id="PF08245"/>
    </source>
</evidence>
<feature type="transmembrane region" description="Helical" evidence="10">
    <location>
        <begin position="21"/>
        <end position="44"/>
    </location>
</feature>
<evidence type="ECO:0000256" key="9">
    <source>
        <dbReference type="RuleBase" id="RU004135"/>
    </source>
</evidence>
<keyword evidence="10" id="KW-1133">Transmembrane helix</keyword>